<accession>A0A1R1PIT5</accession>
<evidence type="ECO:0000313" key="3">
    <source>
        <dbReference type="Proteomes" id="UP000188320"/>
    </source>
</evidence>
<reference evidence="3" key="1">
    <citation type="submission" date="2017-01" db="EMBL/GenBank/DDBJ databases">
        <authorList>
            <person name="Wang Y."/>
            <person name="White M."/>
            <person name="Kvist S."/>
            <person name="Moncalvo J.-M."/>
        </authorList>
    </citation>
    <scope>NUCLEOTIDE SEQUENCE [LARGE SCALE GENOMIC DNA]</scope>
    <source>
        <strain evidence="3">COL-18-3</strain>
    </source>
</reference>
<keyword evidence="3" id="KW-1185">Reference proteome</keyword>
<comment type="caution">
    <text evidence="2">The sequence shown here is derived from an EMBL/GenBank/DDBJ whole genome shotgun (WGS) entry which is preliminary data.</text>
</comment>
<organism evidence="2 3">
    <name type="scientific">Zancudomyces culisetae</name>
    <name type="common">Gut fungus</name>
    <name type="synonym">Smittium culisetae</name>
    <dbReference type="NCBI Taxonomy" id="1213189"/>
    <lineage>
        <taxon>Eukaryota</taxon>
        <taxon>Fungi</taxon>
        <taxon>Fungi incertae sedis</taxon>
        <taxon>Zoopagomycota</taxon>
        <taxon>Kickxellomycotina</taxon>
        <taxon>Harpellomycetes</taxon>
        <taxon>Harpellales</taxon>
        <taxon>Legeriomycetaceae</taxon>
        <taxon>Zancudomyces</taxon>
    </lineage>
</organism>
<protein>
    <submittedName>
        <fullName evidence="2">Uncharacterized protein</fullName>
    </submittedName>
</protein>
<dbReference type="Proteomes" id="UP000188320">
    <property type="component" value="Unassembled WGS sequence"/>
</dbReference>
<feature type="compositionally biased region" description="Basic residues" evidence="1">
    <location>
        <begin position="217"/>
        <end position="237"/>
    </location>
</feature>
<sequence length="421" mass="47204">MAEIVTGTEWLRRQEQNMKQELEKRKEDFEYTIKDAGAWLENMVNSIKQTYTEKQLRTRKIAKVVTTGYNLRRAQRELDVGGTTKELEEVSRVENGRKKRRTNGSSESMDTLGSRNSILDGNMGGLSGGVEERGGRKVGVVRSRYSIPGKENIVEVTVARLPAATRASYIEVKPQIYQVKTEEKEKEKGRGGKGMSRSNSNTSSGSGSGNGSDSSSKRRKSKSSPKRRDRKSSRKPSVKANGGLGENMGTATLRDLLVGEMGSLRAKGQSEMQNSGSGGEGWSSAGEGNDEDKEYSWEERLRRIRMDKKKGGKAVELNKMFTVMEETLRKRDQIRAEESEAERARETDMEEPVEYEMIEDSESSDDSDNEQIVVKKKHKQPKTPKHVKASVDGKTVTPFFLNKQKTEDHIEETAGDWLTTE</sequence>
<feature type="compositionally biased region" description="Polar residues" evidence="1">
    <location>
        <begin position="103"/>
        <end position="119"/>
    </location>
</feature>
<proteinExistence type="predicted"/>
<feature type="non-terminal residue" evidence="2">
    <location>
        <position position="421"/>
    </location>
</feature>
<evidence type="ECO:0000256" key="1">
    <source>
        <dbReference type="SAM" id="MobiDB-lite"/>
    </source>
</evidence>
<feature type="compositionally biased region" description="Acidic residues" evidence="1">
    <location>
        <begin position="348"/>
        <end position="369"/>
    </location>
</feature>
<feature type="region of interest" description="Disordered" evidence="1">
    <location>
        <begin position="93"/>
        <end position="131"/>
    </location>
</feature>
<dbReference type="AlphaFoldDB" id="A0A1R1PIT5"/>
<gene>
    <name evidence="2" type="ORF">AX774_g5630</name>
</gene>
<feature type="region of interest" description="Disordered" evidence="1">
    <location>
        <begin position="332"/>
        <end position="391"/>
    </location>
</feature>
<feature type="compositionally biased region" description="Basic and acidic residues" evidence="1">
    <location>
        <begin position="332"/>
        <end position="347"/>
    </location>
</feature>
<feature type="region of interest" description="Disordered" evidence="1">
    <location>
        <begin position="181"/>
        <end position="296"/>
    </location>
</feature>
<dbReference type="EMBL" id="LSSK01001032">
    <property type="protein sequence ID" value="OMH80925.1"/>
    <property type="molecule type" value="Genomic_DNA"/>
</dbReference>
<feature type="compositionally biased region" description="Basic and acidic residues" evidence="1">
    <location>
        <begin position="181"/>
        <end position="190"/>
    </location>
</feature>
<feature type="compositionally biased region" description="Basic residues" evidence="1">
    <location>
        <begin position="374"/>
        <end position="388"/>
    </location>
</feature>
<feature type="compositionally biased region" description="Low complexity" evidence="1">
    <location>
        <begin position="195"/>
        <end position="205"/>
    </location>
</feature>
<evidence type="ECO:0000313" key="2">
    <source>
        <dbReference type="EMBL" id="OMH80925.1"/>
    </source>
</evidence>
<name>A0A1R1PIT5_ZANCU</name>